<proteinExistence type="predicted"/>
<name>Q1QQ70_NITHX</name>
<evidence type="ECO:0000256" key="1">
    <source>
        <dbReference type="SAM" id="SignalP"/>
    </source>
</evidence>
<dbReference type="AlphaFoldDB" id="Q1QQ70"/>
<accession>Q1QQ70</accession>
<organism evidence="2 3">
    <name type="scientific">Nitrobacter hamburgensis (strain DSM 10229 / NCIMB 13809 / X14)</name>
    <dbReference type="NCBI Taxonomy" id="323097"/>
    <lineage>
        <taxon>Bacteria</taxon>
        <taxon>Pseudomonadati</taxon>
        <taxon>Pseudomonadota</taxon>
        <taxon>Alphaproteobacteria</taxon>
        <taxon>Hyphomicrobiales</taxon>
        <taxon>Nitrobacteraceae</taxon>
        <taxon>Nitrobacter</taxon>
    </lineage>
</organism>
<protein>
    <recommendedName>
        <fullName evidence="4">PBP domain-containing protein</fullName>
    </recommendedName>
</protein>
<dbReference type="Pfam" id="PF13531">
    <property type="entry name" value="SBP_bac_11"/>
    <property type="match status" value="1"/>
</dbReference>
<sequence length="309" mass="32102">MSQKYRSLFAGIAGVAFAGVVTPALAAPSCTVWPNTMAAPDLKVAVAANFFGPAKDLVTAWTAIGEPGAGKNVNICQDSTGVLNTEIRAGSSGYSLFLAADDTTPDALVGTGFVQSGATSDLYANGIPVLLALQTTVSDVQTLMPSVSSGVSATLSSQMTTSTPLSVANSQNIAVADPTPAPYGDAAYMIMHDMGLWPTKGTVPTGVHSPLYGNITLTFNSVTDTTNKSGFVSKSQICAGIAPHHSSPPDYIYIAFTHSSYMRVQKGILIDSGDGTQNALGSSLKDYMLSNSDPNFWPNFLDAHCYAPI</sequence>
<dbReference type="Gene3D" id="3.40.190.10">
    <property type="entry name" value="Periplasmic binding protein-like II"/>
    <property type="match status" value="2"/>
</dbReference>
<dbReference type="OrthoDB" id="9785015at2"/>
<dbReference type="HOGENOM" id="CLU_972576_0_0_5"/>
<dbReference type="SUPFAM" id="SSF53850">
    <property type="entry name" value="Periplasmic binding protein-like II"/>
    <property type="match status" value="1"/>
</dbReference>
<keyword evidence="3" id="KW-1185">Reference proteome</keyword>
<dbReference type="eggNOG" id="COG0725">
    <property type="taxonomic scope" value="Bacteria"/>
</dbReference>
<feature type="chain" id="PRO_5004195876" description="PBP domain-containing protein" evidence="1">
    <location>
        <begin position="27"/>
        <end position="309"/>
    </location>
</feature>
<dbReference type="Proteomes" id="UP000001953">
    <property type="component" value="Chromosome"/>
</dbReference>
<reference evidence="2 3" key="1">
    <citation type="submission" date="2006-03" db="EMBL/GenBank/DDBJ databases">
        <title>Complete sequence of chromosome of Nitrobacter hamburgensis X14.</title>
        <authorList>
            <consortium name="US DOE Joint Genome Institute"/>
            <person name="Copeland A."/>
            <person name="Lucas S."/>
            <person name="Lapidus A."/>
            <person name="Barry K."/>
            <person name="Detter J.C."/>
            <person name="Glavina del Rio T."/>
            <person name="Hammon N."/>
            <person name="Israni S."/>
            <person name="Dalin E."/>
            <person name="Tice H."/>
            <person name="Pitluck S."/>
            <person name="Chain P."/>
            <person name="Malfatti S."/>
            <person name="Shin M."/>
            <person name="Vergez L."/>
            <person name="Schmutz J."/>
            <person name="Larimer F."/>
            <person name="Land M."/>
            <person name="Hauser L."/>
            <person name="Kyrpides N."/>
            <person name="Ivanova N."/>
            <person name="Ward B."/>
            <person name="Arp D."/>
            <person name="Klotz M."/>
            <person name="Stein L."/>
            <person name="O'Mullan G."/>
            <person name="Starkenburg S."/>
            <person name="Sayavedra L."/>
            <person name="Poret-Peterson A.T."/>
            <person name="Gentry M.E."/>
            <person name="Bruce D."/>
            <person name="Richardson P."/>
        </authorList>
    </citation>
    <scope>NUCLEOTIDE SEQUENCE [LARGE SCALE GENOMIC DNA]</scope>
    <source>
        <strain evidence="3">DSM 10229 / NCIMB 13809 / X14</strain>
    </source>
</reference>
<dbReference type="EMBL" id="CP000319">
    <property type="protein sequence ID" value="ABE61627.1"/>
    <property type="molecule type" value="Genomic_DNA"/>
</dbReference>
<dbReference type="KEGG" id="nha:Nham_0744"/>
<evidence type="ECO:0008006" key="4">
    <source>
        <dbReference type="Google" id="ProtNLM"/>
    </source>
</evidence>
<gene>
    <name evidence="2" type="ordered locus">Nham_0744</name>
</gene>
<dbReference type="STRING" id="323097.Nham_0744"/>
<evidence type="ECO:0000313" key="3">
    <source>
        <dbReference type="Proteomes" id="UP000001953"/>
    </source>
</evidence>
<feature type="signal peptide" evidence="1">
    <location>
        <begin position="1"/>
        <end position="26"/>
    </location>
</feature>
<evidence type="ECO:0000313" key="2">
    <source>
        <dbReference type="EMBL" id="ABE61627.1"/>
    </source>
</evidence>
<keyword evidence="1" id="KW-0732">Signal</keyword>
<dbReference type="RefSeq" id="WP_011509329.1">
    <property type="nucleotide sequence ID" value="NC_007964.1"/>
</dbReference>